<dbReference type="AlphaFoldDB" id="A0A2P8DQB5"/>
<feature type="region of interest" description="Disordered" evidence="1">
    <location>
        <begin position="275"/>
        <end position="301"/>
    </location>
</feature>
<evidence type="ECO:0000256" key="1">
    <source>
        <dbReference type="SAM" id="MobiDB-lite"/>
    </source>
</evidence>
<gene>
    <name evidence="2" type="ORF">CLV63_103101</name>
</gene>
<dbReference type="Proteomes" id="UP000240542">
    <property type="component" value="Unassembled WGS sequence"/>
</dbReference>
<evidence type="ECO:0000313" key="2">
    <source>
        <dbReference type="EMBL" id="PSK99378.1"/>
    </source>
</evidence>
<accession>A0A2P8DQB5</accession>
<feature type="compositionally biased region" description="Pro residues" evidence="1">
    <location>
        <begin position="292"/>
        <end position="301"/>
    </location>
</feature>
<comment type="caution">
    <text evidence="2">The sequence shown here is derived from an EMBL/GenBank/DDBJ whole genome shotgun (WGS) entry which is preliminary data.</text>
</comment>
<sequence length="301" mass="32045">MATAPGVRPAELPRPFPGVLVDHCTGADGSRVVLELDFVPLPPDAGKGFEFAADGLRAAPDALPPDAVRRFGGYLGFAWESERRGAADEGRPAYGARAVLRRAQRHGAGDAGSVDRVLNAAADLLADEVWDALAAGRMPRPVGRGALERPPALPRALPGLFVDHVMQTSCSGLFSVVWADAEPLPVDAAEDFDFVADLPATCRQPGTPLPREFAAAFGAGVRAMWERRGRGRPPFAARVVMRDAIWSEVDSSEHGFHAAGVIVAMEVLRCIADGREPRPVGRRSGRHRGAAPPMPRNRPPA</sequence>
<reference evidence="2 3" key="1">
    <citation type="submission" date="2018-03" db="EMBL/GenBank/DDBJ databases">
        <title>Genomic Encyclopedia of Archaeal and Bacterial Type Strains, Phase II (KMG-II): from individual species to whole genera.</title>
        <authorList>
            <person name="Goeker M."/>
        </authorList>
    </citation>
    <scope>NUCLEOTIDE SEQUENCE [LARGE SCALE GENOMIC DNA]</scope>
    <source>
        <strain evidence="2 3">DSM 45312</strain>
    </source>
</reference>
<dbReference type="InterPro" id="IPR014721">
    <property type="entry name" value="Ribsml_uS5_D2-typ_fold_subgr"/>
</dbReference>
<dbReference type="Gene3D" id="3.30.230.10">
    <property type="match status" value="1"/>
</dbReference>
<protein>
    <submittedName>
        <fullName evidence="2">Uncharacterized protein</fullName>
    </submittedName>
</protein>
<name>A0A2P8DQB5_9ACTN</name>
<keyword evidence="3" id="KW-1185">Reference proteome</keyword>
<dbReference type="EMBL" id="PYGA01000003">
    <property type="protein sequence ID" value="PSK99378.1"/>
    <property type="molecule type" value="Genomic_DNA"/>
</dbReference>
<dbReference type="RefSeq" id="WP_342751358.1">
    <property type="nucleotide sequence ID" value="NZ_PYGA01000003.1"/>
</dbReference>
<evidence type="ECO:0000313" key="3">
    <source>
        <dbReference type="Proteomes" id="UP000240542"/>
    </source>
</evidence>
<proteinExistence type="predicted"/>
<organism evidence="2 3">
    <name type="scientific">Murinocardiopsis flavida</name>
    <dbReference type="NCBI Taxonomy" id="645275"/>
    <lineage>
        <taxon>Bacteria</taxon>
        <taxon>Bacillati</taxon>
        <taxon>Actinomycetota</taxon>
        <taxon>Actinomycetes</taxon>
        <taxon>Streptosporangiales</taxon>
        <taxon>Nocardiopsidaceae</taxon>
        <taxon>Murinocardiopsis</taxon>
    </lineage>
</organism>
<feature type="compositionally biased region" description="Basic residues" evidence="1">
    <location>
        <begin position="280"/>
        <end position="289"/>
    </location>
</feature>